<evidence type="ECO:0000313" key="3">
    <source>
        <dbReference type="EMBL" id="RFC64278.1"/>
    </source>
</evidence>
<comment type="caution">
    <text evidence="3">The sequence shown here is derived from an EMBL/GenBank/DDBJ whole genome shotgun (WGS) entry which is preliminary data.</text>
</comment>
<dbReference type="PROSITE" id="PS51257">
    <property type="entry name" value="PROKAR_LIPOPROTEIN"/>
    <property type="match status" value="1"/>
</dbReference>
<reference evidence="3 4" key="1">
    <citation type="submission" date="2018-08" db="EMBL/GenBank/DDBJ databases">
        <title>Fulvimarina sp. 85, whole genome shotgun sequence.</title>
        <authorList>
            <person name="Tuo L."/>
        </authorList>
    </citation>
    <scope>NUCLEOTIDE SEQUENCE [LARGE SCALE GENOMIC DNA]</scope>
    <source>
        <strain evidence="3 4">85</strain>
    </source>
</reference>
<feature type="signal peptide" evidence="2">
    <location>
        <begin position="1"/>
        <end position="23"/>
    </location>
</feature>
<keyword evidence="1" id="KW-0175">Coiled coil</keyword>
<gene>
    <name evidence="3" type="ORF">DYI37_08035</name>
</gene>
<sequence length="186" mass="19225">MTALARSGALVSLALLLSGCCSGVTSDPREGGLAGGVCGQATGAYGQRIDDRTALLASLDGSRRALEGDLSGLDAKADALLSALRGERRSLERQRRDLAGLSRDLAAMTAASPRRAALVEEIGALDRQVADALAANAGRERSARALRSGASSAIDAGIVERSIAEAGRRQRERDAEMARIRNALGV</sequence>
<keyword evidence="2" id="KW-0732">Signal</keyword>
<organism evidence="3 4">
    <name type="scientific">Fulvimarina endophytica</name>
    <dbReference type="NCBI Taxonomy" id="2293836"/>
    <lineage>
        <taxon>Bacteria</taxon>
        <taxon>Pseudomonadati</taxon>
        <taxon>Pseudomonadota</taxon>
        <taxon>Alphaproteobacteria</taxon>
        <taxon>Hyphomicrobiales</taxon>
        <taxon>Aurantimonadaceae</taxon>
        <taxon>Fulvimarina</taxon>
    </lineage>
</organism>
<dbReference type="EMBL" id="QURL01000003">
    <property type="protein sequence ID" value="RFC64278.1"/>
    <property type="molecule type" value="Genomic_DNA"/>
</dbReference>
<proteinExistence type="predicted"/>
<dbReference type="AlphaFoldDB" id="A0A371X4X0"/>
<evidence type="ECO:0000313" key="4">
    <source>
        <dbReference type="Proteomes" id="UP000264310"/>
    </source>
</evidence>
<keyword evidence="4" id="KW-1185">Reference proteome</keyword>
<evidence type="ECO:0000256" key="2">
    <source>
        <dbReference type="SAM" id="SignalP"/>
    </source>
</evidence>
<dbReference type="Proteomes" id="UP000264310">
    <property type="component" value="Unassembled WGS sequence"/>
</dbReference>
<feature type="chain" id="PRO_5016970498" evidence="2">
    <location>
        <begin position="24"/>
        <end position="186"/>
    </location>
</feature>
<name>A0A371X4X0_9HYPH</name>
<dbReference type="RefSeq" id="WP_116682694.1">
    <property type="nucleotide sequence ID" value="NZ_QURL01000003.1"/>
</dbReference>
<evidence type="ECO:0000256" key="1">
    <source>
        <dbReference type="SAM" id="Coils"/>
    </source>
</evidence>
<dbReference type="OrthoDB" id="8457228at2"/>
<protein>
    <submittedName>
        <fullName evidence="3">Uncharacterized protein</fullName>
    </submittedName>
</protein>
<feature type="coiled-coil region" evidence="1">
    <location>
        <begin position="81"/>
        <end position="111"/>
    </location>
</feature>
<accession>A0A371X4X0</accession>